<feature type="transmembrane region" description="Helical" evidence="6">
    <location>
        <begin position="12"/>
        <end position="32"/>
    </location>
</feature>
<proteinExistence type="inferred from homology"/>
<feature type="transmembrane region" description="Helical" evidence="6">
    <location>
        <begin position="267"/>
        <end position="289"/>
    </location>
</feature>
<accession>A0A7S3PXK7</accession>
<keyword evidence="5 6" id="KW-0472">Membrane</keyword>
<comment type="subcellular location">
    <subcellularLocation>
        <location evidence="1">Membrane</location>
        <topology evidence="1">Multi-pass membrane protein</topology>
    </subcellularLocation>
</comment>
<keyword evidence="3 6" id="KW-0812">Transmembrane</keyword>
<dbReference type="PANTHER" id="PTHR16119:SF17">
    <property type="entry name" value="TRANSMEMBRANE PROTEIN 144"/>
    <property type="match status" value="1"/>
</dbReference>
<dbReference type="GO" id="GO:0016020">
    <property type="term" value="C:membrane"/>
    <property type="evidence" value="ECO:0007669"/>
    <property type="project" value="UniProtKB-SubCell"/>
</dbReference>
<dbReference type="EMBL" id="HBIO01005319">
    <property type="protein sequence ID" value="CAE0458906.1"/>
    <property type="molecule type" value="Transcribed_RNA"/>
</dbReference>
<dbReference type="GO" id="GO:0015144">
    <property type="term" value="F:carbohydrate transmembrane transporter activity"/>
    <property type="evidence" value="ECO:0007669"/>
    <property type="project" value="InterPro"/>
</dbReference>
<comment type="similarity">
    <text evidence="2">Belongs to the TMEM144 family.</text>
</comment>
<protein>
    <recommendedName>
        <fullName evidence="8">EamA domain-containing protein</fullName>
    </recommendedName>
</protein>
<evidence type="ECO:0008006" key="8">
    <source>
        <dbReference type="Google" id="ProtNLM"/>
    </source>
</evidence>
<feature type="transmembrane region" description="Helical" evidence="6">
    <location>
        <begin position="70"/>
        <end position="89"/>
    </location>
</feature>
<name>A0A7S3PXK7_9STRA</name>
<sequence length="346" mass="37473">MLGPGQCSDNCAWACGLIAAIFFGSFGVPIKLSAKVSADPLVMQTYKVLSGFMTCWLIIPLGGEIKFTPLGIISGMFWIPGGMAGIYGIQNAGLAVSVGTWSSFIVITSFCWGILVFGEKLKSVPSTMCGMMLLIIGLVGMSTNSAPKEKIDEDLDVDLIEKQTKQHVNNIHSSDKIELFNGRISTTRRKLGIAGAVVNGTWGSCKYVPMHYARGYTGADYLISFCTGSMFILLLVWIGRFLHNMSICGGNLKQATESMPSLHLRKLWLPGFSAGLLYSIANFCSLVTVDVLGQGVGYSFIQSSMMVSGFWSIYLGELQGQQVKGWLASSILAILGIAWISFEHQH</sequence>
<feature type="transmembrane region" description="Helical" evidence="6">
    <location>
        <begin position="44"/>
        <end position="63"/>
    </location>
</feature>
<feature type="transmembrane region" description="Helical" evidence="6">
    <location>
        <begin position="95"/>
        <end position="117"/>
    </location>
</feature>
<dbReference type="AlphaFoldDB" id="A0A7S3PXK7"/>
<gene>
    <name evidence="7" type="ORF">CDEB00056_LOCUS3747</name>
</gene>
<evidence type="ECO:0000256" key="2">
    <source>
        <dbReference type="ARBA" id="ARBA00005731"/>
    </source>
</evidence>
<evidence type="ECO:0000256" key="5">
    <source>
        <dbReference type="ARBA" id="ARBA00023136"/>
    </source>
</evidence>
<dbReference type="PANTHER" id="PTHR16119">
    <property type="entry name" value="TRANSMEMBRANE PROTEIN 144"/>
    <property type="match status" value="1"/>
</dbReference>
<reference evidence="7" key="1">
    <citation type="submission" date="2021-01" db="EMBL/GenBank/DDBJ databases">
        <authorList>
            <person name="Corre E."/>
            <person name="Pelletier E."/>
            <person name="Niang G."/>
            <person name="Scheremetjew M."/>
            <person name="Finn R."/>
            <person name="Kale V."/>
            <person name="Holt S."/>
            <person name="Cochrane G."/>
            <person name="Meng A."/>
            <person name="Brown T."/>
            <person name="Cohen L."/>
        </authorList>
    </citation>
    <scope>NUCLEOTIDE SEQUENCE</scope>
    <source>
        <strain evidence="7">MM31A-1</strain>
    </source>
</reference>
<evidence type="ECO:0000256" key="6">
    <source>
        <dbReference type="SAM" id="Phobius"/>
    </source>
</evidence>
<dbReference type="InterPro" id="IPR010651">
    <property type="entry name" value="Sugar_transport"/>
</dbReference>
<feature type="transmembrane region" description="Helical" evidence="6">
    <location>
        <begin position="221"/>
        <end position="242"/>
    </location>
</feature>
<organism evidence="7">
    <name type="scientific">Chaetoceros debilis</name>
    <dbReference type="NCBI Taxonomy" id="122233"/>
    <lineage>
        <taxon>Eukaryota</taxon>
        <taxon>Sar</taxon>
        <taxon>Stramenopiles</taxon>
        <taxon>Ochrophyta</taxon>
        <taxon>Bacillariophyta</taxon>
        <taxon>Coscinodiscophyceae</taxon>
        <taxon>Chaetocerotophycidae</taxon>
        <taxon>Chaetocerotales</taxon>
        <taxon>Chaetocerotaceae</taxon>
        <taxon>Chaetoceros</taxon>
    </lineage>
</organism>
<feature type="transmembrane region" description="Helical" evidence="6">
    <location>
        <begin position="295"/>
        <end position="314"/>
    </location>
</feature>
<dbReference type="InterPro" id="IPR012435">
    <property type="entry name" value="TMEM144"/>
</dbReference>
<evidence type="ECO:0000256" key="1">
    <source>
        <dbReference type="ARBA" id="ARBA00004141"/>
    </source>
</evidence>
<evidence type="ECO:0000256" key="3">
    <source>
        <dbReference type="ARBA" id="ARBA00022692"/>
    </source>
</evidence>
<evidence type="ECO:0000313" key="7">
    <source>
        <dbReference type="EMBL" id="CAE0458906.1"/>
    </source>
</evidence>
<feature type="transmembrane region" description="Helical" evidence="6">
    <location>
        <begin position="326"/>
        <end position="342"/>
    </location>
</feature>
<feature type="transmembrane region" description="Helical" evidence="6">
    <location>
        <begin position="124"/>
        <end position="143"/>
    </location>
</feature>
<dbReference type="Pfam" id="PF07857">
    <property type="entry name" value="TMEM144"/>
    <property type="match status" value="1"/>
</dbReference>
<keyword evidence="4 6" id="KW-1133">Transmembrane helix</keyword>
<evidence type="ECO:0000256" key="4">
    <source>
        <dbReference type="ARBA" id="ARBA00022989"/>
    </source>
</evidence>